<dbReference type="PANTHER" id="PTHR46741:SF2">
    <property type="entry name" value="RIBOSOMAL PROTEIN L34AE"/>
    <property type="match status" value="1"/>
</dbReference>
<evidence type="ECO:0000313" key="3">
    <source>
        <dbReference type="EMBL" id="URD94378.1"/>
    </source>
</evidence>
<feature type="region of interest" description="Disordered" evidence="1">
    <location>
        <begin position="235"/>
        <end position="268"/>
    </location>
</feature>
<organism evidence="3 4">
    <name type="scientific">Musa troglodytarum</name>
    <name type="common">fe'i banana</name>
    <dbReference type="NCBI Taxonomy" id="320322"/>
    <lineage>
        <taxon>Eukaryota</taxon>
        <taxon>Viridiplantae</taxon>
        <taxon>Streptophyta</taxon>
        <taxon>Embryophyta</taxon>
        <taxon>Tracheophyta</taxon>
        <taxon>Spermatophyta</taxon>
        <taxon>Magnoliopsida</taxon>
        <taxon>Liliopsida</taxon>
        <taxon>Zingiberales</taxon>
        <taxon>Musaceae</taxon>
        <taxon>Musa</taxon>
    </lineage>
</organism>
<proteinExistence type="predicted"/>
<keyword evidence="2" id="KW-1133">Transmembrane helix</keyword>
<feature type="region of interest" description="Disordered" evidence="1">
    <location>
        <begin position="36"/>
        <end position="101"/>
    </location>
</feature>
<gene>
    <name evidence="3" type="ORF">MUK42_32428</name>
</gene>
<feature type="compositionally biased region" description="Basic and acidic residues" evidence="1">
    <location>
        <begin position="239"/>
        <end position="248"/>
    </location>
</feature>
<feature type="transmembrane region" description="Helical" evidence="2">
    <location>
        <begin position="6"/>
        <end position="24"/>
    </location>
</feature>
<name>A0A9E7JUZ9_9LILI</name>
<keyword evidence="4" id="KW-1185">Reference proteome</keyword>
<dbReference type="AlphaFoldDB" id="A0A9E7JUZ9"/>
<accession>A0A9E7JUZ9</accession>
<dbReference type="EMBL" id="CP097506">
    <property type="protein sequence ID" value="URD94378.1"/>
    <property type="molecule type" value="Genomic_DNA"/>
</dbReference>
<dbReference type="Proteomes" id="UP001055439">
    <property type="component" value="Chromosome 4"/>
</dbReference>
<reference evidence="3" key="1">
    <citation type="submission" date="2022-05" db="EMBL/GenBank/DDBJ databases">
        <title>The Musa troglodytarum L. genome provides insights into the mechanism of non-climacteric behaviour and enrichment of carotenoids.</title>
        <authorList>
            <person name="Wang J."/>
        </authorList>
    </citation>
    <scope>NUCLEOTIDE SEQUENCE</scope>
    <source>
        <tissue evidence="3">Leaf</tissue>
    </source>
</reference>
<dbReference type="PANTHER" id="PTHR46741">
    <property type="entry name" value="OS09G0413600 PROTEIN"/>
    <property type="match status" value="1"/>
</dbReference>
<evidence type="ECO:0000256" key="1">
    <source>
        <dbReference type="SAM" id="MobiDB-lite"/>
    </source>
</evidence>
<keyword evidence="2" id="KW-0812">Transmembrane</keyword>
<evidence type="ECO:0000313" key="4">
    <source>
        <dbReference type="Proteomes" id="UP001055439"/>
    </source>
</evidence>
<dbReference type="OrthoDB" id="772197at2759"/>
<evidence type="ECO:0000256" key="2">
    <source>
        <dbReference type="SAM" id="Phobius"/>
    </source>
</evidence>
<sequence length="605" mass="69463">MDLLDHACWFFTVISFLILIGFTVKRVFRSRRDKLATSHQEDDNEVPVSHVNGDDGEGESSSSTSTSASTSSGVMEEPEAETSFSPDGDRKRSGAAAARCDAARRKSPSNVFVEVAAETGGELEAEEFSGFGSDSDSLSMSDGYSAHELVADFDGFLSERDFDGREHAAEDSSIREEERLEDKAVHISGGNNPSRSLSGDEDDYELDQLWEHQHLIEQLRLELRGERDIGMPTIVEESESPKTVDEPKPSTTIDESLPPPHEDPVDELHKSHKSYRERMRKLDVFNHQKMYAIGFLQLKDPLKSVKPRSSILSQSFRSIRRKLSADPTDKFIKEIHGDLEMLYVGQTCLSWEFLRWQYEKARKLFESDACGNHYYDQVAEEFQQFQVIIQRFVENKPFRGPMLAHFVRNQCVLRSLLLQVPLIREDLEEKMEDRQKVNRVTTSELIEEIMEESLRIFWEFVKADKDATPWILRGFVSSHAELQDPSDFDLMEVVRSDLRRVEHVDVTNTRNNNSNILCFLVQKEKKLREMLGTGNCIISKLKKPKEDGSNQDLFFAKVDLKLVGRVLRMSKVKTDQLVWCHRKLSNIKFVETRIYREPSFLLFPC</sequence>
<dbReference type="Pfam" id="PF07891">
    <property type="entry name" value="DUF1666"/>
    <property type="match status" value="2"/>
</dbReference>
<protein>
    <submittedName>
        <fullName evidence="3">Uncharacterized protein</fullName>
    </submittedName>
</protein>
<dbReference type="InterPro" id="IPR012870">
    <property type="entry name" value="DUF1666"/>
</dbReference>
<feature type="region of interest" description="Disordered" evidence="1">
    <location>
        <begin position="165"/>
        <end position="201"/>
    </location>
</feature>
<keyword evidence="2" id="KW-0472">Membrane</keyword>
<feature type="compositionally biased region" description="Low complexity" evidence="1">
    <location>
        <begin position="60"/>
        <end position="72"/>
    </location>
</feature>
<feature type="compositionally biased region" description="Basic and acidic residues" evidence="1">
    <location>
        <begin position="165"/>
        <end position="185"/>
    </location>
</feature>